<sequence>DAGLNNLYADLYTKETKWEFLHTLEGSGLEDIEIINIYKSNDSPWGYRGSKHRKIFLSDETIADSRSQRRSRQLNNFGGNVPYEVWSKYINTQLNDFPVMRKCIEPFKSLTIDYQGNIFLCCMDLYKSLIMGNVHDDTIENIWNNELFMKIRFVLNKGRRDLIPTCYFCDRITYRVGLYGYFGRKYSLLEVGEISERTNLGEYVEQLFALREKEKQNELSRS</sequence>
<dbReference type="Pfam" id="PF13186">
    <property type="entry name" value="SPASM"/>
    <property type="match status" value="1"/>
</dbReference>
<dbReference type="InterPro" id="IPR023885">
    <property type="entry name" value="4Fe4S-binding_SPASM_dom"/>
</dbReference>
<name>X0Y5B9_9ZZZZ</name>
<dbReference type="InterPro" id="IPR058240">
    <property type="entry name" value="rSAM_sf"/>
</dbReference>
<dbReference type="AlphaFoldDB" id="X0Y5B9"/>
<evidence type="ECO:0000313" key="2">
    <source>
        <dbReference type="EMBL" id="GAG32041.1"/>
    </source>
</evidence>
<accession>X0Y5B9</accession>
<dbReference type="SUPFAM" id="SSF102114">
    <property type="entry name" value="Radical SAM enzymes"/>
    <property type="match status" value="1"/>
</dbReference>
<dbReference type="InterPro" id="IPR013785">
    <property type="entry name" value="Aldolase_TIM"/>
</dbReference>
<feature type="domain" description="4Fe4S-binding SPASM" evidence="1">
    <location>
        <begin position="103"/>
        <end position="170"/>
    </location>
</feature>
<organism evidence="2">
    <name type="scientific">marine sediment metagenome</name>
    <dbReference type="NCBI Taxonomy" id="412755"/>
    <lineage>
        <taxon>unclassified sequences</taxon>
        <taxon>metagenomes</taxon>
        <taxon>ecological metagenomes</taxon>
    </lineage>
</organism>
<gene>
    <name evidence="2" type="ORF">S01H1_70252</name>
</gene>
<protein>
    <recommendedName>
        <fullName evidence="1">4Fe4S-binding SPASM domain-containing protein</fullName>
    </recommendedName>
</protein>
<reference evidence="2" key="1">
    <citation type="journal article" date="2014" name="Front. Microbiol.">
        <title>High frequency of phylogenetically diverse reductive dehalogenase-homologous genes in deep subseafloor sedimentary metagenomes.</title>
        <authorList>
            <person name="Kawai M."/>
            <person name="Futagami T."/>
            <person name="Toyoda A."/>
            <person name="Takaki Y."/>
            <person name="Nishi S."/>
            <person name="Hori S."/>
            <person name="Arai W."/>
            <person name="Tsubouchi T."/>
            <person name="Morono Y."/>
            <person name="Uchiyama I."/>
            <person name="Ito T."/>
            <person name="Fujiyama A."/>
            <person name="Inagaki F."/>
            <person name="Takami H."/>
        </authorList>
    </citation>
    <scope>NUCLEOTIDE SEQUENCE</scope>
    <source>
        <strain evidence="2">Expedition CK06-06</strain>
    </source>
</reference>
<evidence type="ECO:0000259" key="1">
    <source>
        <dbReference type="Pfam" id="PF13186"/>
    </source>
</evidence>
<comment type="caution">
    <text evidence="2">The sequence shown here is derived from an EMBL/GenBank/DDBJ whole genome shotgun (WGS) entry which is preliminary data.</text>
</comment>
<feature type="non-terminal residue" evidence="2">
    <location>
        <position position="1"/>
    </location>
</feature>
<proteinExistence type="predicted"/>
<dbReference type="EMBL" id="BARS01046705">
    <property type="protein sequence ID" value="GAG32041.1"/>
    <property type="molecule type" value="Genomic_DNA"/>
</dbReference>
<dbReference type="Gene3D" id="3.20.20.70">
    <property type="entry name" value="Aldolase class I"/>
    <property type="match status" value="1"/>
</dbReference>
<dbReference type="CDD" id="cd21109">
    <property type="entry name" value="SPASM"/>
    <property type="match status" value="1"/>
</dbReference>